<feature type="region of interest" description="Disordered" evidence="1">
    <location>
        <begin position="9"/>
        <end position="66"/>
    </location>
</feature>
<dbReference type="Proteomes" id="UP001324427">
    <property type="component" value="Unassembled WGS sequence"/>
</dbReference>
<keyword evidence="3" id="KW-1185">Reference proteome</keyword>
<name>A0AAV9JE18_9PEZI</name>
<dbReference type="AlphaFoldDB" id="A0AAV9JE18"/>
<gene>
    <name evidence="2" type="ORF">LTR36_005834</name>
</gene>
<protein>
    <submittedName>
        <fullName evidence="2">Uncharacterized protein</fullName>
    </submittedName>
</protein>
<evidence type="ECO:0000256" key="1">
    <source>
        <dbReference type="SAM" id="MobiDB-lite"/>
    </source>
</evidence>
<evidence type="ECO:0000313" key="2">
    <source>
        <dbReference type="EMBL" id="KAK4543057.1"/>
    </source>
</evidence>
<sequence length="194" mass="20293">MDADLFKRALASGGDTGTNTPAAKVPAKRNKLALSPSNDPFQDLFGDQSPGSALTSRTRNSDLGSSMEDDMQQAFSQGQQAMKSMLSGGSSFNPMAGISSFGPMAHLGMPELGSPSSGGGDEELPALIQKFAALWQQAGAQIGLPPLIAKAKAQKQLQRYYMMPPPLGRLRLERDITKLEAELSGSGSGMGGGF</sequence>
<feature type="compositionally biased region" description="Polar residues" evidence="1">
    <location>
        <begin position="49"/>
        <end position="64"/>
    </location>
</feature>
<accession>A0AAV9JE18</accession>
<organism evidence="2 3">
    <name type="scientific">Oleoguttula mirabilis</name>
    <dbReference type="NCBI Taxonomy" id="1507867"/>
    <lineage>
        <taxon>Eukaryota</taxon>
        <taxon>Fungi</taxon>
        <taxon>Dikarya</taxon>
        <taxon>Ascomycota</taxon>
        <taxon>Pezizomycotina</taxon>
        <taxon>Dothideomycetes</taxon>
        <taxon>Dothideomycetidae</taxon>
        <taxon>Mycosphaerellales</taxon>
        <taxon>Teratosphaeriaceae</taxon>
        <taxon>Oleoguttula</taxon>
    </lineage>
</organism>
<comment type="caution">
    <text evidence="2">The sequence shown here is derived from an EMBL/GenBank/DDBJ whole genome shotgun (WGS) entry which is preliminary data.</text>
</comment>
<proteinExistence type="predicted"/>
<evidence type="ECO:0000313" key="3">
    <source>
        <dbReference type="Proteomes" id="UP001324427"/>
    </source>
</evidence>
<reference evidence="2 3" key="1">
    <citation type="submission" date="2021-11" db="EMBL/GenBank/DDBJ databases">
        <title>Black yeast isolated from Biological Soil Crust.</title>
        <authorList>
            <person name="Kurbessoian T."/>
        </authorList>
    </citation>
    <scope>NUCLEOTIDE SEQUENCE [LARGE SCALE GENOMIC DNA]</scope>
    <source>
        <strain evidence="2 3">CCFEE 5522</strain>
    </source>
</reference>
<dbReference type="EMBL" id="JAVFHQ010000035">
    <property type="protein sequence ID" value="KAK4543057.1"/>
    <property type="molecule type" value="Genomic_DNA"/>
</dbReference>